<evidence type="ECO:0000313" key="4">
    <source>
        <dbReference type="EMBL" id="KAF0303628.1"/>
    </source>
</evidence>
<name>A0A6A4WNE0_AMPAM</name>
<evidence type="ECO:0000256" key="1">
    <source>
        <dbReference type="ARBA" id="ARBA00022729"/>
    </source>
</evidence>
<organism evidence="4 5">
    <name type="scientific">Amphibalanus amphitrite</name>
    <name type="common">Striped barnacle</name>
    <name type="synonym">Balanus amphitrite</name>
    <dbReference type="NCBI Taxonomy" id="1232801"/>
    <lineage>
        <taxon>Eukaryota</taxon>
        <taxon>Metazoa</taxon>
        <taxon>Ecdysozoa</taxon>
        <taxon>Arthropoda</taxon>
        <taxon>Crustacea</taxon>
        <taxon>Multicrustacea</taxon>
        <taxon>Cirripedia</taxon>
        <taxon>Thoracica</taxon>
        <taxon>Thoracicalcarea</taxon>
        <taxon>Balanomorpha</taxon>
        <taxon>Balanoidea</taxon>
        <taxon>Balanidae</taxon>
        <taxon>Amphibalaninae</taxon>
        <taxon>Amphibalanus</taxon>
    </lineage>
</organism>
<keyword evidence="5" id="KW-1185">Reference proteome</keyword>
<feature type="chain" id="PRO_5025422204" evidence="3">
    <location>
        <begin position="23"/>
        <end position="151"/>
    </location>
</feature>
<dbReference type="EMBL" id="VIIS01000925">
    <property type="protein sequence ID" value="KAF0303628.1"/>
    <property type="molecule type" value="Genomic_DNA"/>
</dbReference>
<reference evidence="4 5" key="1">
    <citation type="submission" date="2019-07" db="EMBL/GenBank/DDBJ databases">
        <title>Draft genome assembly of a fouling barnacle, Amphibalanus amphitrite (Darwin, 1854): The first reference genome for Thecostraca.</title>
        <authorList>
            <person name="Kim W."/>
        </authorList>
    </citation>
    <scope>NUCLEOTIDE SEQUENCE [LARGE SCALE GENOMIC DNA]</scope>
    <source>
        <strain evidence="4">SNU_AA5</strain>
        <tissue evidence="4">Soma without cirri and trophi</tissue>
    </source>
</reference>
<sequence length="151" mass="15891">MKCSGVILCVVVLVALLAAANGVGQRRCFQCRSRGSRGGCKDSFSHNMTQLLAGGVRGVRAEPCASGWCGKIIEGDTGVNDYDTATERMCMQRPPSDLQERCDLTMYGQYRKVYLCMCQGDLCNGAGRTPASAAAVTAAALLSLTAAALLS</sequence>
<keyword evidence="2" id="KW-0325">Glycoprotein</keyword>
<dbReference type="GO" id="GO:0032222">
    <property type="term" value="P:regulation of synaptic transmission, cholinergic"/>
    <property type="evidence" value="ECO:0007669"/>
    <property type="project" value="InterPro"/>
</dbReference>
<proteinExistence type="predicted"/>
<keyword evidence="1 3" id="KW-0732">Signal</keyword>
<dbReference type="OrthoDB" id="9988013at2759"/>
<accession>A0A6A4WNE0</accession>
<dbReference type="GO" id="GO:0030431">
    <property type="term" value="P:sleep"/>
    <property type="evidence" value="ECO:0007669"/>
    <property type="project" value="InterPro"/>
</dbReference>
<dbReference type="PANTHER" id="PTHR33562:SF22">
    <property type="entry name" value="PROTEIN QUIVER"/>
    <property type="match status" value="1"/>
</dbReference>
<dbReference type="InterPro" id="IPR031424">
    <property type="entry name" value="QVR-like"/>
</dbReference>
<evidence type="ECO:0000256" key="2">
    <source>
        <dbReference type="ARBA" id="ARBA00023180"/>
    </source>
</evidence>
<dbReference type="PANTHER" id="PTHR33562">
    <property type="entry name" value="ATILLA, ISOFORM B-RELATED-RELATED"/>
    <property type="match status" value="1"/>
</dbReference>
<dbReference type="CDD" id="cd23589">
    <property type="entry name" value="TFP_LU_ECD_Rtv"/>
    <property type="match status" value="1"/>
</dbReference>
<protein>
    <submittedName>
        <fullName evidence="4">Uncharacterized protein</fullName>
    </submittedName>
</protein>
<evidence type="ECO:0000313" key="5">
    <source>
        <dbReference type="Proteomes" id="UP000440578"/>
    </source>
</evidence>
<evidence type="ECO:0000256" key="3">
    <source>
        <dbReference type="SAM" id="SignalP"/>
    </source>
</evidence>
<dbReference type="AlphaFoldDB" id="A0A6A4WNE0"/>
<dbReference type="Pfam" id="PF17064">
    <property type="entry name" value="QVR"/>
    <property type="match status" value="1"/>
</dbReference>
<dbReference type="InterPro" id="IPR050975">
    <property type="entry name" value="Sleep_regulator"/>
</dbReference>
<comment type="caution">
    <text evidence="4">The sequence shown here is derived from an EMBL/GenBank/DDBJ whole genome shotgun (WGS) entry which is preliminary data.</text>
</comment>
<gene>
    <name evidence="4" type="ORF">FJT64_002858</name>
</gene>
<dbReference type="Proteomes" id="UP000440578">
    <property type="component" value="Unassembled WGS sequence"/>
</dbReference>
<feature type="signal peptide" evidence="3">
    <location>
        <begin position="1"/>
        <end position="22"/>
    </location>
</feature>